<keyword evidence="1" id="KW-0472">Membrane</keyword>
<organism evidence="2 3">
    <name type="scientific">Thermomonospora umbrina</name>
    <dbReference type="NCBI Taxonomy" id="111806"/>
    <lineage>
        <taxon>Bacteria</taxon>
        <taxon>Bacillati</taxon>
        <taxon>Actinomycetota</taxon>
        <taxon>Actinomycetes</taxon>
        <taxon>Streptosporangiales</taxon>
        <taxon>Thermomonosporaceae</taxon>
        <taxon>Thermomonospora</taxon>
    </lineage>
</organism>
<dbReference type="EMBL" id="QTTT01000001">
    <property type="protein sequence ID" value="REE98790.1"/>
    <property type="molecule type" value="Genomic_DNA"/>
</dbReference>
<dbReference type="Proteomes" id="UP000256661">
    <property type="component" value="Unassembled WGS sequence"/>
</dbReference>
<comment type="caution">
    <text evidence="2">The sequence shown here is derived from an EMBL/GenBank/DDBJ whole genome shotgun (WGS) entry which is preliminary data.</text>
</comment>
<name>A0A3D9SW97_9ACTN</name>
<protein>
    <submittedName>
        <fullName evidence="2">Uncharacterized protein</fullName>
    </submittedName>
</protein>
<keyword evidence="1" id="KW-0812">Transmembrane</keyword>
<evidence type="ECO:0000256" key="1">
    <source>
        <dbReference type="SAM" id="Phobius"/>
    </source>
</evidence>
<dbReference type="AlphaFoldDB" id="A0A3D9SW97"/>
<feature type="transmembrane region" description="Helical" evidence="1">
    <location>
        <begin position="12"/>
        <end position="45"/>
    </location>
</feature>
<reference evidence="2 3" key="1">
    <citation type="submission" date="2018-08" db="EMBL/GenBank/DDBJ databases">
        <title>Sequencing the genomes of 1000 actinobacteria strains.</title>
        <authorList>
            <person name="Klenk H.-P."/>
        </authorList>
    </citation>
    <scope>NUCLEOTIDE SEQUENCE [LARGE SCALE GENOMIC DNA]</scope>
    <source>
        <strain evidence="2 3">DSM 43927</strain>
    </source>
</reference>
<keyword evidence="1" id="KW-1133">Transmembrane helix</keyword>
<gene>
    <name evidence="2" type="ORF">DFJ69_4288</name>
</gene>
<keyword evidence="3" id="KW-1185">Reference proteome</keyword>
<accession>A0A3D9SW97</accession>
<proteinExistence type="predicted"/>
<sequence length="64" mass="6839">MLTSKTKVAMGGVALGVIALWLIPGWILTLLVLGAIAVPVAAYLMLDPSQRRKVRARGRKRLGA</sequence>
<evidence type="ECO:0000313" key="2">
    <source>
        <dbReference type="EMBL" id="REE98790.1"/>
    </source>
</evidence>
<evidence type="ECO:0000313" key="3">
    <source>
        <dbReference type="Proteomes" id="UP000256661"/>
    </source>
</evidence>